<evidence type="ECO:0000256" key="2">
    <source>
        <dbReference type="ARBA" id="ARBA00006285"/>
    </source>
</evidence>
<dbReference type="InterPro" id="IPR015882">
    <property type="entry name" value="HEX_bac_N"/>
</dbReference>
<evidence type="ECO:0000256" key="6">
    <source>
        <dbReference type="ARBA" id="ARBA00030512"/>
    </source>
</evidence>
<dbReference type="Gene3D" id="2.60.40.10">
    <property type="entry name" value="Immunoglobulins"/>
    <property type="match status" value="2"/>
</dbReference>
<evidence type="ECO:0000256" key="1">
    <source>
        <dbReference type="ARBA" id="ARBA00001231"/>
    </source>
</evidence>
<evidence type="ECO:0000256" key="5">
    <source>
        <dbReference type="ARBA" id="ARBA00023295"/>
    </source>
</evidence>
<dbReference type="Pfam" id="PF02838">
    <property type="entry name" value="Glyco_hydro_20b"/>
    <property type="match status" value="2"/>
</dbReference>
<keyword evidence="5" id="KW-0326">Glycosidase</keyword>
<dbReference type="Pfam" id="PF00728">
    <property type="entry name" value="Glyco_hydro_20"/>
    <property type="match status" value="2"/>
</dbReference>
<evidence type="ECO:0000256" key="4">
    <source>
        <dbReference type="ARBA" id="ARBA00022801"/>
    </source>
</evidence>
<evidence type="ECO:0000259" key="10">
    <source>
        <dbReference type="SMART" id="SM01081"/>
    </source>
</evidence>
<comment type="catalytic activity">
    <reaction evidence="1">
        <text>Hydrolysis of terminal non-reducing N-acetyl-D-hexosamine residues in N-acetyl-beta-D-hexosaminides.</text>
        <dbReference type="EC" id="3.2.1.52"/>
    </reaction>
</comment>
<evidence type="ECO:0000256" key="8">
    <source>
        <dbReference type="PIRSR" id="PIRSR625705-1"/>
    </source>
</evidence>
<dbReference type="InterPro" id="IPR004867">
    <property type="entry name" value="CHB_C_dom"/>
</dbReference>
<dbReference type="PANTHER" id="PTHR22600">
    <property type="entry name" value="BETA-HEXOSAMINIDASE"/>
    <property type="match status" value="1"/>
</dbReference>
<dbReference type="Gene3D" id="3.20.20.80">
    <property type="entry name" value="Glycosidases"/>
    <property type="match status" value="2"/>
</dbReference>
<dbReference type="EC" id="3.2.1.52" evidence="3"/>
<dbReference type="Pfam" id="PF03173">
    <property type="entry name" value="CHB_HEX"/>
    <property type="match status" value="2"/>
</dbReference>
<dbReference type="InterPro" id="IPR014756">
    <property type="entry name" value="Ig_E-set"/>
</dbReference>
<comment type="caution">
    <text evidence="11">The sequence shown here is derived from an EMBL/GenBank/DDBJ whole genome shotgun (WGS) entry which is preliminary data.</text>
</comment>
<keyword evidence="12" id="KW-1185">Reference proteome</keyword>
<evidence type="ECO:0000256" key="3">
    <source>
        <dbReference type="ARBA" id="ARBA00012663"/>
    </source>
</evidence>
<dbReference type="InterPro" id="IPR012291">
    <property type="entry name" value="CBM2_carb-bd_dom_sf"/>
</dbReference>
<keyword evidence="4" id="KW-0378">Hydrolase</keyword>
<dbReference type="InterPro" id="IPR013783">
    <property type="entry name" value="Ig-like_fold"/>
</dbReference>
<dbReference type="PANTHER" id="PTHR22600:SF57">
    <property type="entry name" value="BETA-N-ACETYLHEXOSAMINIDASE"/>
    <property type="match status" value="1"/>
</dbReference>
<keyword evidence="9" id="KW-0732">Signal</keyword>
<feature type="domain" description="Chitobiase/beta-hexosaminidases N-terminal" evidence="10">
    <location>
        <begin position="38"/>
        <end position="199"/>
    </location>
</feature>
<accession>A0ABD3XH07</accession>
<evidence type="ECO:0000256" key="7">
    <source>
        <dbReference type="ARBA" id="ARBA00033000"/>
    </source>
</evidence>
<gene>
    <name evidence="11" type="ORF">ACJMK2_025114</name>
</gene>
<protein>
    <recommendedName>
        <fullName evidence="3">beta-N-acetylhexosaminidase</fullName>
        <ecNumber evidence="3">3.2.1.52</ecNumber>
    </recommendedName>
    <alternativeName>
        <fullName evidence="6">Beta-N-acetylhexosaminidase</fullName>
    </alternativeName>
    <alternativeName>
        <fullName evidence="7">N-acetyl-beta-glucosaminidase</fullName>
    </alternativeName>
</protein>
<dbReference type="SUPFAM" id="SSF55545">
    <property type="entry name" value="beta-N-acetylhexosaminidase-like domain"/>
    <property type="match status" value="2"/>
</dbReference>
<dbReference type="InterPro" id="IPR017853">
    <property type="entry name" value="GH"/>
</dbReference>
<dbReference type="InterPro" id="IPR004866">
    <property type="entry name" value="CHB/HEX_N_dom"/>
</dbReference>
<dbReference type="SUPFAM" id="SSF81296">
    <property type="entry name" value="E set domains"/>
    <property type="match status" value="2"/>
</dbReference>
<comment type="similarity">
    <text evidence="2">Belongs to the glycosyl hydrolase 20 family.</text>
</comment>
<feature type="signal peptide" evidence="9">
    <location>
        <begin position="1"/>
        <end position="27"/>
    </location>
</feature>
<dbReference type="PRINTS" id="PR00738">
    <property type="entry name" value="GLHYDRLASE20"/>
</dbReference>
<dbReference type="EMBL" id="JBJQND010000002">
    <property type="protein sequence ID" value="KAL3885015.1"/>
    <property type="molecule type" value="Genomic_DNA"/>
</dbReference>
<dbReference type="SUPFAM" id="SSF51445">
    <property type="entry name" value="(Trans)glycosidases"/>
    <property type="match status" value="2"/>
</dbReference>
<dbReference type="Proteomes" id="UP001634394">
    <property type="component" value="Unassembled WGS sequence"/>
</dbReference>
<feature type="active site" description="Proton donor" evidence="8">
    <location>
        <position position="540"/>
    </location>
</feature>
<dbReference type="InterPro" id="IPR008965">
    <property type="entry name" value="CBM2/CBM3_carb-bd_dom_sf"/>
</dbReference>
<dbReference type="InterPro" id="IPR025705">
    <property type="entry name" value="Beta_hexosaminidase_sua/sub"/>
</dbReference>
<dbReference type="SMART" id="SM01081">
    <property type="entry name" value="CHB_HEX"/>
    <property type="match status" value="2"/>
</dbReference>
<organism evidence="11 12">
    <name type="scientific">Sinanodonta woodiana</name>
    <name type="common">Chinese pond mussel</name>
    <name type="synonym">Anodonta woodiana</name>
    <dbReference type="NCBI Taxonomy" id="1069815"/>
    <lineage>
        <taxon>Eukaryota</taxon>
        <taxon>Metazoa</taxon>
        <taxon>Spiralia</taxon>
        <taxon>Lophotrochozoa</taxon>
        <taxon>Mollusca</taxon>
        <taxon>Bivalvia</taxon>
        <taxon>Autobranchia</taxon>
        <taxon>Heteroconchia</taxon>
        <taxon>Palaeoheterodonta</taxon>
        <taxon>Unionida</taxon>
        <taxon>Unionoidea</taxon>
        <taxon>Unionidae</taxon>
        <taxon>Unioninae</taxon>
        <taxon>Sinanodonta</taxon>
    </lineage>
</organism>
<dbReference type="GO" id="GO:0004563">
    <property type="term" value="F:beta-N-acetylhexosaminidase activity"/>
    <property type="evidence" value="ECO:0007669"/>
    <property type="project" value="UniProtKB-EC"/>
</dbReference>
<dbReference type="InterPro" id="IPR029018">
    <property type="entry name" value="Hex-like_dom2"/>
</dbReference>
<name>A0ABD3XH07_SINWO</name>
<sequence length="1748" mass="200042">MERASCISAWSRRVMLIVCIAVVGSHALHQIDLDRMAKTIAIRVRVVDNLKYSTKKHIVEISLTNTDSKDVAEVGWKMYFHSFFLVEPEHFTDFRKTIFLQEQKIRLHMLQGDLFAIEPQEGFGELKPNITKTVSIFVAACSISRTDFMPNWIIASTGLEPRVIESTNDQSLKFVDAFVKPRQWKRNNFDRFNPYTCQERARRFNVKDQGKTDILIIPTPKESTKDESKKMQFNVQVLRITSSDDLSSEAEYLSNKTGVPRVTGTVKQSNNIIQLQVKKDLNSTLEDYTLTINASSNSILITGQSSAGVFYGIQSLLSIMASFPDMLLPDMHVIDGPRYSYRGMFFDVARNFHDVNDVKRLIRAMAMYKLNKLHLHLTDDEGWRLEIPGLPELTEIGGRRCLDLNETVCLLPQYGSGPKNDTSGSGFFSVGDYRNILSYAKTHHIEIIPEFETPGHAHSAVRSMEQRYFKLAANVTAADYFRLLDGNDTSQYLSIQMFNDNGINPCINSTYNFMKHVMEQVHDMHKDIQPLKIFHFGGDEVANGAWVNSTACKDFLTQNPKYNVSKGLKKYFVEQIARLAQTLNLTIAGWEDGYIGDANQPFPVEDMENHDFVANAWDNVWEWGAAMRAYRFANRGYKVVVSLATHLYFDHPYEPDPEERGLYWAPRFTDTKKTFGLIADRIYENIDMEKSGKPLTKPDVCGELMEKCDRLNRSENILGIQGHMWSETIRYPEHMDYMIFPRLLALAERAWHKAPWEDLDDVVMRNIQRDSDWERFANALGYKELKRLDNENIKYRVPPPGGRVENSTIIVTTTYPGLKAQYSNDGGNMWMNVSSSLPWNRNKTCHLRTVSASGKRYSRAVQLFEVEPVHASDQVIIDDIANNIKIKYDIVDNINKADGKYTASLTLTNAGQTQIPLATWKIYFYSLKKIGKDTSPVTDDLVLKECGLSVSFVEGTLYYIAPVNGIFKGLEPGESIKCILEAKDWNVARTDVMPNWYVTDEDMVPKVINSTADEGLAFVGKYDTPQKWKRYTNDRYDPYMLKVRYALNSDIRDVGKEVSLVIPTPYSINQSDTGGYISFKSADWKIYSEPGFENDAKYLSDQLRISIVNSLMKTKMILIKNGNLTSAPVTEELFKEYYSIRMDPQNKIIQIWATSSAGAFYAAQTLLSLSHPERDRVPVVQIDDYPRYRYRGMMLDVARNFQPKEEVYKILDVIAMYKINTLQLHLADNEGWRIQIRQLPELTQIGANRCHDLHENECLLPAFGSGPDNTTTGSGYYTSQDYMDILAYAKTRHIQIIPDIGMPGHSRAAIVAMARRYSKYPQDDFRLSDSNQTWKNDYYNATVYRDSVVNPCMNSTFNFIDTILNELEYLHNDIQPVKVVTFGGDGVPKDIWYTSEACRKLMQDNSIINNEDDIKLYFLKNIERIAKKYYISISSFGNGFMNSRGRPFSKTSLPASELYVYPTNNVWEKGESDISYRYANSGYKVILSLATHLFFDTSYEPDPEEGGSYWSARYTDTRKVFGFVPDNIYSNADVKISGEELTQEEICKGAKCLTLKRPENIIGVQGFLWTDIIRSKNILEYMAFPRIIALAERAWHKAPWEDIENALKRRSTMKSDLEAFFNTIGYKELKRLDKMNITYRIPPPGAIIENGLLKVNSPIPGLKIEITPKGQNKWKEIKWTNPIIVGNVNEFQLRTRSADSRRYSRILDGQVQSTNVVSKAVHFGATIRTLASWLYITVYITHTVIALT</sequence>
<evidence type="ECO:0000256" key="9">
    <source>
        <dbReference type="SAM" id="SignalP"/>
    </source>
</evidence>
<reference evidence="11 12" key="1">
    <citation type="submission" date="2024-11" db="EMBL/GenBank/DDBJ databases">
        <title>Chromosome-level genome assembly of the freshwater bivalve Anodonta woodiana.</title>
        <authorList>
            <person name="Chen X."/>
        </authorList>
    </citation>
    <scope>NUCLEOTIDE SEQUENCE [LARGE SCALE GENOMIC DNA]</scope>
    <source>
        <strain evidence="11">MN2024</strain>
        <tissue evidence="11">Gills</tissue>
    </source>
</reference>
<dbReference type="InterPro" id="IPR015883">
    <property type="entry name" value="Glyco_hydro_20_cat"/>
</dbReference>
<dbReference type="Gene3D" id="3.30.379.10">
    <property type="entry name" value="Chitobiase/beta-hexosaminidase domain 2-like"/>
    <property type="match status" value="2"/>
</dbReference>
<feature type="chain" id="PRO_5044762928" description="beta-N-acetylhexosaminidase" evidence="9">
    <location>
        <begin position="28"/>
        <end position="1748"/>
    </location>
</feature>
<dbReference type="Gene3D" id="2.60.40.290">
    <property type="match status" value="2"/>
</dbReference>
<evidence type="ECO:0000313" key="12">
    <source>
        <dbReference type="Proteomes" id="UP001634394"/>
    </source>
</evidence>
<dbReference type="SUPFAM" id="SSF49384">
    <property type="entry name" value="Carbohydrate-binding domain"/>
    <property type="match status" value="2"/>
</dbReference>
<evidence type="ECO:0000313" key="11">
    <source>
        <dbReference type="EMBL" id="KAL3885015.1"/>
    </source>
</evidence>
<feature type="domain" description="Chitobiase/beta-hexosaminidases N-terminal" evidence="10">
    <location>
        <begin position="882"/>
        <end position="1043"/>
    </location>
</feature>
<proteinExistence type="inferred from homology"/>
<dbReference type="Pfam" id="PF03174">
    <property type="entry name" value="CHB_HEX_C"/>
    <property type="match status" value="2"/>
</dbReference>